<dbReference type="Gramene" id="Pp3c24_7200V3.1">
    <property type="protein sequence ID" value="PAC:32910744.CDS.1"/>
    <property type="gene ID" value="Pp3c24_7200"/>
</dbReference>
<dbReference type="InParanoid" id="A0A2K1IFX2"/>
<dbReference type="AlphaFoldDB" id="A0A2K1IFX2"/>
<keyword evidence="3" id="KW-1185">Reference proteome</keyword>
<accession>A0A2K1IFX2</accession>
<proteinExistence type="predicted"/>
<reference evidence="2" key="3">
    <citation type="submission" date="2020-12" db="UniProtKB">
        <authorList>
            <consortium name="EnsemblPlants"/>
        </authorList>
    </citation>
    <scope>IDENTIFICATION</scope>
</reference>
<organism evidence="1">
    <name type="scientific">Physcomitrium patens</name>
    <name type="common">Spreading-leaved earth moss</name>
    <name type="synonym">Physcomitrella patens</name>
    <dbReference type="NCBI Taxonomy" id="3218"/>
    <lineage>
        <taxon>Eukaryota</taxon>
        <taxon>Viridiplantae</taxon>
        <taxon>Streptophyta</taxon>
        <taxon>Embryophyta</taxon>
        <taxon>Bryophyta</taxon>
        <taxon>Bryophytina</taxon>
        <taxon>Bryopsida</taxon>
        <taxon>Funariidae</taxon>
        <taxon>Funariales</taxon>
        <taxon>Funariaceae</taxon>
        <taxon>Physcomitrium</taxon>
    </lineage>
</organism>
<gene>
    <name evidence="1" type="ORF">PHYPA_028767</name>
</gene>
<sequence>MEYLNAFNYIICESISADVKIKQEDKSLILLLLLQPSFKHLIIIFLYRKETIKIGDVAKSLLSNEFKEMLSSEE</sequence>
<name>A0A2K1IFX2_PHYPA</name>
<protein>
    <submittedName>
        <fullName evidence="1 2">Uncharacterized protein</fullName>
    </submittedName>
</protein>
<dbReference type="Proteomes" id="UP000006727">
    <property type="component" value="Chromosome 24"/>
</dbReference>
<reference evidence="1 3" key="1">
    <citation type="journal article" date="2008" name="Science">
        <title>The Physcomitrella genome reveals evolutionary insights into the conquest of land by plants.</title>
        <authorList>
            <person name="Rensing S."/>
            <person name="Lang D."/>
            <person name="Zimmer A."/>
            <person name="Terry A."/>
            <person name="Salamov A."/>
            <person name="Shapiro H."/>
            <person name="Nishiyama T."/>
            <person name="Perroud P.-F."/>
            <person name="Lindquist E."/>
            <person name="Kamisugi Y."/>
            <person name="Tanahashi T."/>
            <person name="Sakakibara K."/>
            <person name="Fujita T."/>
            <person name="Oishi K."/>
            <person name="Shin-I T."/>
            <person name="Kuroki Y."/>
            <person name="Toyoda A."/>
            <person name="Suzuki Y."/>
            <person name="Hashimoto A."/>
            <person name="Yamaguchi K."/>
            <person name="Sugano A."/>
            <person name="Kohara Y."/>
            <person name="Fujiyama A."/>
            <person name="Anterola A."/>
            <person name="Aoki S."/>
            <person name="Ashton N."/>
            <person name="Barbazuk W.B."/>
            <person name="Barker E."/>
            <person name="Bennetzen J."/>
            <person name="Bezanilla M."/>
            <person name="Blankenship R."/>
            <person name="Cho S.H."/>
            <person name="Dutcher S."/>
            <person name="Estelle M."/>
            <person name="Fawcett J.A."/>
            <person name="Gundlach H."/>
            <person name="Hanada K."/>
            <person name="Heyl A."/>
            <person name="Hicks K.A."/>
            <person name="Hugh J."/>
            <person name="Lohr M."/>
            <person name="Mayer K."/>
            <person name="Melkozernov A."/>
            <person name="Murata T."/>
            <person name="Nelson D."/>
            <person name="Pils B."/>
            <person name="Prigge M."/>
            <person name="Reiss B."/>
            <person name="Renner T."/>
            <person name="Rombauts S."/>
            <person name="Rushton P."/>
            <person name="Sanderfoot A."/>
            <person name="Schween G."/>
            <person name="Shiu S.-H."/>
            <person name="Stueber K."/>
            <person name="Theodoulou F.L."/>
            <person name="Tu H."/>
            <person name="Van de Peer Y."/>
            <person name="Verrier P.J."/>
            <person name="Waters E."/>
            <person name="Wood A."/>
            <person name="Yang L."/>
            <person name="Cove D."/>
            <person name="Cuming A."/>
            <person name="Hasebe M."/>
            <person name="Lucas S."/>
            <person name="Mishler D.B."/>
            <person name="Reski R."/>
            <person name="Grigoriev I."/>
            <person name="Quatrano R.S."/>
            <person name="Boore J.L."/>
        </authorList>
    </citation>
    <scope>NUCLEOTIDE SEQUENCE [LARGE SCALE GENOMIC DNA]</scope>
    <source>
        <strain evidence="2 3">cv. Gransden 2004</strain>
    </source>
</reference>
<evidence type="ECO:0000313" key="2">
    <source>
        <dbReference type="EnsemblPlants" id="PAC:32910744.CDS.1"/>
    </source>
</evidence>
<dbReference type="EnsemblPlants" id="Pp3c24_7200V3.1">
    <property type="protein sequence ID" value="PAC:32910744.CDS.1"/>
    <property type="gene ID" value="Pp3c24_7200"/>
</dbReference>
<dbReference type="EMBL" id="ABEU02000024">
    <property type="protein sequence ID" value="PNR28175.1"/>
    <property type="molecule type" value="Genomic_DNA"/>
</dbReference>
<evidence type="ECO:0000313" key="3">
    <source>
        <dbReference type="Proteomes" id="UP000006727"/>
    </source>
</evidence>
<evidence type="ECO:0000313" key="1">
    <source>
        <dbReference type="EMBL" id="PNR28175.1"/>
    </source>
</evidence>
<reference evidence="1 3" key="2">
    <citation type="journal article" date="2018" name="Plant J.">
        <title>The Physcomitrella patens chromosome-scale assembly reveals moss genome structure and evolution.</title>
        <authorList>
            <person name="Lang D."/>
            <person name="Ullrich K.K."/>
            <person name="Murat F."/>
            <person name="Fuchs J."/>
            <person name="Jenkins J."/>
            <person name="Haas F.B."/>
            <person name="Piednoel M."/>
            <person name="Gundlach H."/>
            <person name="Van Bel M."/>
            <person name="Meyberg R."/>
            <person name="Vives C."/>
            <person name="Morata J."/>
            <person name="Symeonidi A."/>
            <person name="Hiss M."/>
            <person name="Muchero W."/>
            <person name="Kamisugi Y."/>
            <person name="Saleh O."/>
            <person name="Blanc G."/>
            <person name="Decker E.L."/>
            <person name="van Gessel N."/>
            <person name="Grimwood J."/>
            <person name="Hayes R.D."/>
            <person name="Graham S.W."/>
            <person name="Gunter L.E."/>
            <person name="McDaniel S.F."/>
            <person name="Hoernstein S.N.W."/>
            <person name="Larsson A."/>
            <person name="Li F.W."/>
            <person name="Perroud P.F."/>
            <person name="Phillips J."/>
            <person name="Ranjan P."/>
            <person name="Rokshar D.S."/>
            <person name="Rothfels C.J."/>
            <person name="Schneider L."/>
            <person name="Shu S."/>
            <person name="Stevenson D.W."/>
            <person name="Thummler F."/>
            <person name="Tillich M."/>
            <person name="Villarreal Aguilar J.C."/>
            <person name="Widiez T."/>
            <person name="Wong G.K."/>
            <person name="Wymore A."/>
            <person name="Zhang Y."/>
            <person name="Zimmer A.D."/>
            <person name="Quatrano R.S."/>
            <person name="Mayer K.F.X."/>
            <person name="Goodstein D."/>
            <person name="Casacuberta J.M."/>
            <person name="Vandepoele K."/>
            <person name="Reski R."/>
            <person name="Cuming A.C."/>
            <person name="Tuskan G.A."/>
            <person name="Maumus F."/>
            <person name="Salse J."/>
            <person name="Schmutz J."/>
            <person name="Rensing S.A."/>
        </authorList>
    </citation>
    <scope>NUCLEOTIDE SEQUENCE [LARGE SCALE GENOMIC DNA]</scope>
    <source>
        <strain evidence="2 3">cv. Gransden 2004</strain>
    </source>
</reference>